<dbReference type="InterPro" id="IPR012094">
    <property type="entry name" value="tRNA_Ile_lys_synt"/>
</dbReference>
<keyword evidence="11" id="KW-1185">Reference proteome</keyword>
<protein>
    <recommendedName>
        <fullName evidence="8">tRNA(Ile)-lysidine synthase</fullName>
        <ecNumber evidence="8">6.3.4.19</ecNumber>
    </recommendedName>
    <alternativeName>
        <fullName evidence="8">tRNA(Ile)-2-lysyl-cytidine synthase</fullName>
    </alternativeName>
    <alternativeName>
        <fullName evidence="8">tRNA(Ile)-lysidine synthetase</fullName>
    </alternativeName>
</protein>
<dbReference type="EC" id="6.3.4.19" evidence="8"/>
<evidence type="ECO:0000256" key="1">
    <source>
        <dbReference type="ARBA" id="ARBA00004496"/>
    </source>
</evidence>
<dbReference type="GO" id="GO:0005737">
    <property type="term" value="C:cytoplasm"/>
    <property type="evidence" value="ECO:0007669"/>
    <property type="project" value="UniProtKB-SubCell"/>
</dbReference>
<dbReference type="PANTHER" id="PTHR43033">
    <property type="entry name" value="TRNA(ILE)-LYSIDINE SYNTHASE-RELATED"/>
    <property type="match status" value="1"/>
</dbReference>
<dbReference type="InterPro" id="IPR015262">
    <property type="entry name" value="tRNA_Ile_lys_synt_subst-bd"/>
</dbReference>
<keyword evidence="5 8" id="KW-0547">Nucleotide-binding</keyword>
<dbReference type="Pfam" id="PF09179">
    <property type="entry name" value="TilS"/>
    <property type="match status" value="1"/>
</dbReference>
<comment type="function">
    <text evidence="8">Ligates lysine onto the cytidine present at position 34 of the AUA codon-specific tRNA(Ile) that contains the anticodon CAU, in an ATP-dependent manner. Cytidine is converted to lysidine, thus changing the amino acid specificity of the tRNA from methionine to isoleucine.</text>
</comment>
<comment type="domain">
    <text evidence="8">The N-terminal region contains the highly conserved SGGXDS motif, predicted to be a P-loop motif involved in ATP binding.</text>
</comment>
<dbReference type="Gene3D" id="3.40.50.620">
    <property type="entry name" value="HUPs"/>
    <property type="match status" value="1"/>
</dbReference>
<dbReference type="InterPro" id="IPR012796">
    <property type="entry name" value="Lysidine-tRNA-synth_C"/>
</dbReference>
<evidence type="ECO:0000256" key="3">
    <source>
        <dbReference type="ARBA" id="ARBA00022598"/>
    </source>
</evidence>
<evidence type="ECO:0000256" key="6">
    <source>
        <dbReference type="ARBA" id="ARBA00022840"/>
    </source>
</evidence>
<dbReference type="NCBIfam" id="TIGR02432">
    <property type="entry name" value="lysidine_TilS_N"/>
    <property type="match status" value="1"/>
</dbReference>
<dbReference type="Pfam" id="PF01171">
    <property type="entry name" value="ATP_bind_3"/>
    <property type="match status" value="1"/>
</dbReference>
<comment type="subcellular location">
    <subcellularLocation>
        <location evidence="1 8">Cytoplasm</location>
    </subcellularLocation>
</comment>
<accession>A0A5K7Z2Y6</accession>
<feature type="domain" description="Lysidine-tRNA(Ile) synthetase C-terminal" evidence="9">
    <location>
        <begin position="384"/>
        <end position="456"/>
    </location>
</feature>
<reference evidence="10 11" key="1">
    <citation type="submission" date="2019-11" db="EMBL/GenBank/DDBJ databases">
        <title>Comparative genomics of hydrocarbon-degrading Desulfosarcina strains.</title>
        <authorList>
            <person name="Watanabe M."/>
            <person name="Kojima H."/>
            <person name="Fukui M."/>
        </authorList>
    </citation>
    <scope>NUCLEOTIDE SEQUENCE [LARGE SCALE GENOMIC DNA]</scope>
    <source>
        <strain evidence="10 11">PP31</strain>
    </source>
</reference>
<dbReference type="InterPro" id="IPR011063">
    <property type="entry name" value="TilS/TtcA_N"/>
</dbReference>
<dbReference type="KEGG" id="dwd:DSCW_24270"/>
<evidence type="ECO:0000256" key="7">
    <source>
        <dbReference type="ARBA" id="ARBA00048539"/>
    </source>
</evidence>
<dbReference type="EMBL" id="AP021875">
    <property type="protein sequence ID" value="BBO75010.1"/>
    <property type="molecule type" value="Genomic_DNA"/>
</dbReference>
<dbReference type="NCBIfam" id="TIGR02433">
    <property type="entry name" value="lysidine_TilS_C"/>
    <property type="match status" value="1"/>
</dbReference>
<evidence type="ECO:0000259" key="9">
    <source>
        <dbReference type="SMART" id="SM00977"/>
    </source>
</evidence>
<dbReference type="HAMAP" id="MF_01161">
    <property type="entry name" value="tRNA_Ile_lys_synt"/>
    <property type="match status" value="1"/>
</dbReference>
<dbReference type="GO" id="GO:0005524">
    <property type="term" value="F:ATP binding"/>
    <property type="evidence" value="ECO:0007669"/>
    <property type="project" value="UniProtKB-UniRule"/>
</dbReference>
<dbReference type="AlphaFoldDB" id="A0A5K7Z2Y6"/>
<keyword evidence="3 8" id="KW-0436">Ligase</keyword>
<dbReference type="SUPFAM" id="SSF82829">
    <property type="entry name" value="MesJ substrate recognition domain-like"/>
    <property type="match status" value="1"/>
</dbReference>
<dbReference type="InterPro" id="IPR012795">
    <property type="entry name" value="tRNA_Ile_lys_synt_N"/>
</dbReference>
<dbReference type="SUPFAM" id="SSF52402">
    <property type="entry name" value="Adenine nucleotide alpha hydrolases-like"/>
    <property type="match status" value="1"/>
</dbReference>
<comment type="similarity">
    <text evidence="8">Belongs to the tRNA(Ile)-lysidine synthase family.</text>
</comment>
<keyword evidence="6 8" id="KW-0067">ATP-binding</keyword>
<keyword evidence="4 8" id="KW-0819">tRNA processing</keyword>
<keyword evidence="2 8" id="KW-0963">Cytoplasm</keyword>
<sequence length="464" mass="52227">MLDSGDRVLVGVSGGPDSMALLHLLVKPPFADKIELGVAHLNHCLRGETAEKEADFVSREAAALGVPCHVGRARVVNVKRKLGLSLEEAGHRVRYAFFNKVMAERGYNKLALGHHMDDNAEQLLLALLRGTGPRGLAGIAPTKENRIIRPLIHARRAQIEAYIEAENISGMRDASNDDARFLRNRIRHDLLPLLTSAYNPRIGEHLNRLADVMRTEESWIGDLVAQEYPKTTIGRKKDEVVLSVDRLRTIHTALMRRLIRAAIEEVAGNLRRIEFSHIHAISRLLTGSDGKECHLPGGLRARRIGDRLTLSVVPHHRRRSAAAKTEKATWIKKVLDGPLPENFEIREMGIGLRFSFCSRGHLPPWTAIEPNRAYLDFDRLALPLTVRRPAPGDRFCPLGAGGRQKLKKFFIDHRIARRDRSISAILADRRGIVWLIGQRIDERVKVTSRTSQILNIEFFLLDTR</sequence>
<evidence type="ECO:0000256" key="8">
    <source>
        <dbReference type="HAMAP-Rule" id="MF_01161"/>
    </source>
</evidence>
<organism evidence="10 11">
    <name type="scientific">Desulfosarcina widdelii</name>
    <dbReference type="NCBI Taxonomy" id="947919"/>
    <lineage>
        <taxon>Bacteria</taxon>
        <taxon>Pseudomonadati</taxon>
        <taxon>Thermodesulfobacteriota</taxon>
        <taxon>Desulfobacteria</taxon>
        <taxon>Desulfobacterales</taxon>
        <taxon>Desulfosarcinaceae</taxon>
        <taxon>Desulfosarcina</taxon>
    </lineage>
</organism>
<dbReference type="SMART" id="SM00977">
    <property type="entry name" value="TilS_C"/>
    <property type="match status" value="1"/>
</dbReference>
<evidence type="ECO:0000256" key="4">
    <source>
        <dbReference type="ARBA" id="ARBA00022694"/>
    </source>
</evidence>
<dbReference type="GO" id="GO:0006400">
    <property type="term" value="P:tRNA modification"/>
    <property type="evidence" value="ECO:0007669"/>
    <property type="project" value="UniProtKB-UniRule"/>
</dbReference>
<dbReference type="Proteomes" id="UP000427769">
    <property type="component" value="Chromosome"/>
</dbReference>
<dbReference type="Gene3D" id="1.20.59.20">
    <property type="match status" value="1"/>
</dbReference>
<dbReference type="SUPFAM" id="SSF56037">
    <property type="entry name" value="PheT/TilS domain"/>
    <property type="match status" value="1"/>
</dbReference>
<evidence type="ECO:0000256" key="5">
    <source>
        <dbReference type="ARBA" id="ARBA00022741"/>
    </source>
</evidence>
<gene>
    <name evidence="8 10" type="primary">tilS</name>
    <name evidence="10" type="ORF">DSCW_24270</name>
</gene>
<dbReference type="InterPro" id="IPR014729">
    <property type="entry name" value="Rossmann-like_a/b/a_fold"/>
</dbReference>
<dbReference type="GO" id="GO:0032267">
    <property type="term" value="F:tRNA(Ile)-lysidine synthase activity"/>
    <property type="evidence" value="ECO:0007669"/>
    <property type="project" value="UniProtKB-EC"/>
</dbReference>
<dbReference type="Pfam" id="PF11734">
    <property type="entry name" value="TilS_C"/>
    <property type="match status" value="1"/>
</dbReference>
<evidence type="ECO:0000313" key="11">
    <source>
        <dbReference type="Proteomes" id="UP000427769"/>
    </source>
</evidence>
<dbReference type="CDD" id="cd01992">
    <property type="entry name" value="TilS_N"/>
    <property type="match status" value="1"/>
</dbReference>
<evidence type="ECO:0000313" key="10">
    <source>
        <dbReference type="EMBL" id="BBO75010.1"/>
    </source>
</evidence>
<comment type="catalytic activity">
    <reaction evidence="7 8">
        <text>cytidine(34) in tRNA(Ile2) + L-lysine + ATP = lysidine(34) in tRNA(Ile2) + AMP + diphosphate + H(+)</text>
        <dbReference type="Rhea" id="RHEA:43744"/>
        <dbReference type="Rhea" id="RHEA-COMP:10625"/>
        <dbReference type="Rhea" id="RHEA-COMP:10670"/>
        <dbReference type="ChEBI" id="CHEBI:15378"/>
        <dbReference type="ChEBI" id="CHEBI:30616"/>
        <dbReference type="ChEBI" id="CHEBI:32551"/>
        <dbReference type="ChEBI" id="CHEBI:33019"/>
        <dbReference type="ChEBI" id="CHEBI:82748"/>
        <dbReference type="ChEBI" id="CHEBI:83665"/>
        <dbReference type="ChEBI" id="CHEBI:456215"/>
        <dbReference type="EC" id="6.3.4.19"/>
    </reaction>
</comment>
<proteinExistence type="inferred from homology"/>
<dbReference type="PANTHER" id="PTHR43033:SF1">
    <property type="entry name" value="TRNA(ILE)-LYSIDINE SYNTHASE-RELATED"/>
    <property type="match status" value="1"/>
</dbReference>
<feature type="binding site" evidence="8">
    <location>
        <begin position="13"/>
        <end position="18"/>
    </location>
    <ligand>
        <name>ATP</name>
        <dbReference type="ChEBI" id="CHEBI:30616"/>
    </ligand>
</feature>
<evidence type="ECO:0000256" key="2">
    <source>
        <dbReference type="ARBA" id="ARBA00022490"/>
    </source>
</evidence>
<name>A0A5K7Z2Y6_9BACT</name>